<dbReference type="OrthoDB" id="504981at2"/>
<dbReference type="Gene3D" id="2.120.10.30">
    <property type="entry name" value="TolB, C-terminal domain"/>
    <property type="match status" value="1"/>
</dbReference>
<feature type="chain" id="PRO_5021959110" description="Sugar lactone lactonase YvrE" evidence="1">
    <location>
        <begin position="32"/>
        <end position="316"/>
    </location>
</feature>
<dbReference type="PROSITE" id="PS51318">
    <property type="entry name" value="TAT"/>
    <property type="match status" value="1"/>
</dbReference>
<feature type="signal peptide" evidence="1">
    <location>
        <begin position="1"/>
        <end position="31"/>
    </location>
</feature>
<evidence type="ECO:0008006" key="4">
    <source>
        <dbReference type="Google" id="ProtNLM"/>
    </source>
</evidence>
<gene>
    <name evidence="2" type="ORF">FB458_2836</name>
</gene>
<evidence type="ECO:0000313" key="3">
    <source>
        <dbReference type="Proteomes" id="UP000317893"/>
    </source>
</evidence>
<dbReference type="EMBL" id="VFMN01000001">
    <property type="protein sequence ID" value="TQJ09722.1"/>
    <property type="molecule type" value="Genomic_DNA"/>
</dbReference>
<comment type="caution">
    <text evidence="2">The sequence shown here is derived from an EMBL/GenBank/DDBJ whole genome shotgun (WGS) entry which is preliminary data.</text>
</comment>
<proteinExistence type="predicted"/>
<dbReference type="InterPro" id="IPR011042">
    <property type="entry name" value="6-blade_b-propeller_TolB-like"/>
</dbReference>
<reference evidence="2 3" key="1">
    <citation type="submission" date="2019-06" db="EMBL/GenBank/DDBJ databases">
        <title>Sequencing the genomes of 1000 actinobacteria strains.</title>
        <authorList>
            <person name="Klenk H.-P."/>
        </authorList>
    </citation>
    <scope>NUCLEOTIDE SEQUENCE [LARGE SCALE GENOMIC DNA]</scope>
    <source>
        <strain evidence="2 3">DSM 18607</strain>
    </source>
</reference>
<evidence type="ECO:0000313" key="2">
    <source>
        <dbReference type="EMBL" id="TQJ09722.1"/>
    </source>
</evidence>
<dbReference type="InterPro" id="IPR006311">
    <property type="entry name" value="TAT_signal"/>
</dbReference>
<keyword evidence="1" id="KW-0732">Signal</keyword>
<keyword evidence="3" id="KW-1185">Reference proteome</keyword>
<dbReference type="SUPFAM" id="SSF63829">
    <property type="entry name" value="Calcium-dependent phosphotriesterase"/>
    <property type="match status" value="1"/>
</dbReference>
<protein>
    <recommendedName>
        <fullName evidence="4">Sugar lactone lactonase YvrE</fullName>
    </recommendedName>
</protein>
<dbReference type="RefSeq" id="WP_141849050.1">
    <property type="nucleotide sequence ID" value="NZ_BAAAPR010000007.1"/>
</dbReference>
<organism evidence="2 3">
    <name type="scientific">Lapillicoccus jejuensis</name>
    <dbReference type="NCBI Taxonomy" id="402171"/>
    <lineage>
        <taxon>Bacteria</taxon>
        <taxon>Bacillati</taxon>
        <taxon>Actinomycetota</taxon>
        <taxon>Actinomycetes</taxon>
        <taxon>Micrococcales</taxon>
        <taxon>Intrasporangiaceae</taxon>
        <taxon>Lapillicoccus</taxon>
    </lineage>
</organism>
<dbReference type="Proteomes" id="UP000317893">
    <property type="component" value="Unassembled WGS sequence"/>
</dbReference>
<evidence type="ECO:0000256" key="1">
    <source>
        <dbReference type="SAM" id="SignalP"/>
    </source>
</evidence>
<name>A0A542E321_9MICO</name>
<accession>A0A542E321</accession>
<sequence>MDALPRRTLLTSAAALATFGSIGLTARPALAARAEVPLPDGIQPEGITSGPGAVFFVGSLNDGRIVTGDLLRGTTRVLLPGATGRQLRGLLYDDRTGIVHAVGNVGDVAHVWAVGSASGRIIQDTVVPGGKFLNDLVILGDALWVTDSLVDRLTKIPLTSTGRPTGGAPEFLELTGQWPAGDGKANNANGIRTLPGGTLLLDNSRVGGLWQVNPSTGRGREIPVAGSPAIVGGDGVERRGTTAYVVRGSDNYSVTAVELSRDGTGWTGTVSEVLRDDRLDVPSTATFAAGALYAVNARFGTASPATARYWVTRLPL</sequence>
<dbReference type="AlphaFoldDB" id="A0A542E321"/>